<evidence type="ECO:0000256" key="3">
    <source>
        <dbReference type="ARBA" id="ARBA00023239"/>
    </source>
</evidence>
<dbReference type="CDD" id="cd00377">
    <property type="entry name" value="ICL_PEPM"/>
    <property type="match status" value="1"/>
</dbReference>
<dbReference type="Gene3D" id="3.20.20.60">
    <property type="entry name" value="Phosphoenolpyruvate-binding domains"/>
    <property type="match status" value="1"/>
</dbReference>
<dbReference type="NCBIfam" id="TIGR01346">
    <property type="entry name" value="isocit_lyase"/>
    <property type="match status" value="1"/>
</dbReference>
<comment type="catalytic activity">
    <reaction evidence="4">
        <text>D-threo-isocitrate = glyoxylate + succinate</text>
        <dbReference type="Rhea" id="RHEA:13245"/>
        <dbReference type="ChEBI" id="CHEBI:15562"/>
        <dbReference type="ChEBI" id="CHEBI:30031"/>
        <dbReference type="ChEBI" id="CHEBI:36655"/>
        <dbReference type="EC" id="4.1.3.1"/>
    </reaction>
</comment>
<dbReference type="GO" id="GO:0004451">
    <property type="term" value="F:isocitrate lyase activity"/>
    <property type="evidence" value="ECO:0007669"/>
    <property type="project" value="UniProtKB-EC"/>
</dbReference>
<gene>
    <name evidence="6" type="primary">aceA</name>
    <name evidence="6" type="ORF">ACFOEN_05490</name>
</gene>
<evidence type="ECO:0000313" key="7">
    <source>
        <dbReference type="Proteomes" id="UP001595556"/>
    </source>
</evidence>
<accession>A0ABV7GZK6</accession>
<dbReference type="InterPro" id="IPR015813">
    <property type="entry name" value="Pyrv/PenolPyrv_kinase-like_dom"/>
</dbReference>
<dbReference type="PIRSF" id="PIRSF001362">
    <property type="entry name" value="Isocit_lyase"/>
    <property type="match status" value="1"/>
</dbReference>
<evidence type="ECO:0000256" key="1">
    <source>
        <dbReference type="ARBA" id="ARBA00012909"/>
    </source>
</evidence>
<dbReference type="Proteomes" id="UP001595556">
    <property type="component" value="Unassembled WGS sequence"/>
</dbReference>
<dbReference type="InterPro" id="IPR039556">
    <property type="entry name" value="ICL/PEPM"/>
</dbReference>
<dbReference type="InterPro" id="IPR006254">
    <property type="entry name" value="Isocitrate_lyase"/>
</dbReference>
<dbReference type="Pfam" id="PF00463">
    <property type="entry name" value="ICL"/>
    <property type="match status" value="2"/>
</dbReference>
<dbReference type="NCBIfam" id="NF011645">
    <property type="entry name" value="PRK15063.1"/>
    <property type="match status" value="1"/>
</dbReference>
<dbReference type="PANTHER" id="PTHR21631:SF3">
    <property type="entry name" value="BIFUNCTIONAL GLYOXYLATE CYCLE PROTEIN"/>
    <property type="match status" value="1"/>
</dbReference>
<dbReference type="RefSeq" id="WP_054124159.1">
    <property type="nucleotide sequence ID" value="NZ_CP180191.1"/>
</dbReference>
<evidence type="ECO:0000256" key="5">
    <source>
        <dbReference type="NCBIfam" id="TIGR01346"/>
    </source>
</evidence>
<evidence type="ECO:0000313" key="6">
    <source>
        <dbReference type="EMBL" id="MFC3147093.1"/>
    </source>
</evidence>
<organism evidence="6 7">
    <name type="scientific">Piscinibacterium candidicorallinum</name>
    <dbReference type="NCBI Taxonomy" id="1793872"/>
    <lineage>
        <taxon>Bacteria</taxon>
        <taxon>Pseudomonadati</taxon>
        <taxon>Pseudomonadota</taxon>
        <taxon>Betaproteobacteria</taxon>
        <taxon>Burkholderiales</taxon>
        <taxon>Piscinibacterium</taxon>
    </lineage>
</organism>
<sequence>MSSRELEAQKLQREWETSPRWKGIKRGYTAEDVVRLRGSIQIEHTLAKRGSEKLWKLLNEEPFINALGALTGNQAMQQVKAGLKAIYLSGWQVAGDANLAGEMYPDQSLYPANSVPQVVKRINNTFTRADQIQWSEGKNDIDFFAPIVADAEAGFGGVLNAFELMKAMIEAGASGVHFEDQLASVKKCGHMGGKVLVPTREAVAKLVAARLAADVMGVPTLLVARTDAEAADLVTSDVDDTDKPFCTGERTVEGFYRTKPGLDQAISRGLAYAPYADLVWCETGKPDLAYAKAFAEAIHKHFPGKMLAYNCSPSFNWKKNLDDATIAKFQRELGAMGYKFQFITLAGFHSLNYSMFNLAYGYARDNMSAFVQLQEAEFAAAEKGFTAVKHQREVGTGYFDAVTTTIEKEASTAALKGSTEDEQFFDKKVA</sequence>
<reference evidence="7" key="1">
    <citation type="journal article" date="2019" name="Int. J. Syst. Evol. Microbiol.">
        <title>The Global Catalogue of Microorganisms (GCM) 10K type strain sequencing project: providing services to taxonomists for standard genome sequencing and annotation.</title>
        <authorList>
            <consortium name="The Broad Institute Genomics Platform"/>
            <consortium name="The Broad Institute Genome Sequencing Center for Infectious Disease"/>
            <person name="Wu L."/>
            <person name="Ma J."/>
        </authorList>
    </citation>
    <scope>NUCLEOTIDE SEQUENCE [LARGE SCALE GENOMIC DNA]</scope>
    <source>
        <strain evidence="7">KCTC 52168</strain>
    </source>
</reference>
<dbReference type="InterPro" id="IPR040442">
    <property type="entry name" value="Pyrv_kinase-like_dom_sf"/>
</dbReference>
<evidence type="ECO:0000256" key="4">
    <source>
        <dbReference type="ARBA" id="ARBA00023531"/>
    </source>
</evidence>
<comment type="caution">
    <text evidence="6">The sequence shown here is derived from an EMBL/GenBank/DDBJ whole genome shotgun (WGS) entry which is preliminary data.</text>
</comment>
<dbReference type="EC" id="4.1.3.1" evidence="1 5"/>
<evidence type="ECO:0000256" key="2">
    <source>
        <dbReference type="ARBA" id="ARBA00017446"/>
    </source>
</evidence>
<dbReference type="PANTHER" id="PTHR21631">
    <property type="entry name" value="ISOCITRATE LYASE/MALATE SYNTHASE"/>
    <property type="match status" value="1"/>
</dbReference>
<keyword evidence="7" id="KW-1185">Reference proteome</keyword>
<dbReference type="SUPFAM" id="SSF51621">
    <property type="entry name" value="Phosphoenolpyruvate/pyruvate domain"/>
    <property type="match status" value="1"/>
</dbReference>
<keyword evidence="3 6" id="KW-0456">Lyase</keyword>
<name>A0ABV7GZK6_9BURK</name>
<dbReference type="PROSITE" id="PS00161">
    <property type="entry name" value="ISOCITRATE_LYASE"/>
    <property type="match status" value="1"/>
</dbReference>
<proteinExistence type="predicted"/>
<protein>
    <recommendedName>
        <fullName evidence="2 5">Isocitrate lyase</fullName>
        <ecNumber evidence="1 5">4.1.3.1</ecNumber>
    </recommendedName>
</protein>
<dbReference type="InterPro" id="IPR018523">
    <property type="entry name" value="Isocitrate_lyase_ph_CS"/>
</dbReference>
<dbReference type="EMBL" id="JBHRTI010000003">
    <property type="protein sequence ID" value="MFC3147093.1"/>
    <property type="molecule type" value="Genomic_DNA"/>
</dbReference>